<evidence type="ECO:0000256" key="3">
    <source>
        <dbReference type="ARBA" id="ARBA00022448"/>
    </source>
</evidence>
<evidence type="ECO:0000256" key="2">
    <source>
        <dbReference type="ARBA" id="ARBA00005697"/>
    </source>
</evidence>
<dbReference type="PANTHER" id="PTHR43337:SF2">
    <property type="entry name" value="XANTHINE_URACIL PERMEASE"/>
    <property type="match status" value="1"/>
</dbReference>
<feature type="transmembrane region" description="Helical" evidence="7">
    <location>
        <begin position="411"/>
        <end position="429"/>
    </location>
</feature>
<feature type="transmembrane region" description="Helical" evidence="7">
    <location>
        <begin position="173"/>
        <end position="190"/>
    </location>
</feature>
<keyword evidence="4 7" id="KW-0812">Transmembrane</keyword>
<feature type="transmembrane region" description="Helical" evidence="7">
    <location>
        <begin position="372"/>
        <end position="399"/>
    </location>
</feature>
<evidence type="ECO:0000256" key="4">
    <source>
        <dbReference type="ARBA" id="ARBA00022692"/>
    </source>
</evidence>
<dbReference type="AlphaFoldDB" id="A0A1G6IW92"/>
<sequence length="431" mass="45613">MLKQWLTKFELKQHGTSVKQEFAAGMVGFLTCAYIVAINSTILADAGIPLAGAALATILTSAIGCIVMGLWSNMPIMLIPGMGINAMFTFTFVQSAGLSWQEALAVVFVSGLLFMVVAFTQLADLLNETIPDALKHAITAGIGLFLAFIGLQKGGLLVAHPETFLQLAPLSEAMPLATLCTLGVAMALYARQIPGHFLWTIVIGIGIGLLVGVETSGSVINLSQTNYSEVFGQFSFQMVGTVTFWTSVFALTMVLTFENIGLISGYTSVLKRPDKSKRALQANAVSAMSAGVFGTSPTVSTAETAAALSAGGKTGLTAVVTGGLFALTVLILPFLAYIPDSAIAPVLIIVGGLMMTQLRFVSFDDFLSWFPAYMVVVLIPLTHSIADGIAFGFVLYPLIHILAGKMRGVSVTMYIIGLLFFIHLLFSALSL</sequence>
<keyword evidence="3" id="KW-0813">Transport</keyword>
<protein>
    <submittedName>
        <fullName evidence="8">Putative MFS transporter, AGZA family, xanthine/uracil permease</fullName>
    </submittedName>
</protein>
<feature type="transmembrane region" description="Helical" evidence="7">
    <location>
        <begin position="133"/>
        <end position="153"/>
    </location>
</feature>
<feature type="transmembrane region" description="Helical" evidence="7">
    <location>
        <begin position="103"/>
        <end position="126"/>
    </location>
</feature>
<comment type="similarity">
    <text evidence="2">Belongs to the nucleobase:cation symporter-2 (NCS2) (TC 2.A.40) family. Azg-like subfamily.</text>
</comment>
<gene>
    <name evidence="8" type="ORF">SAMN05421737_105184</name>
</gene>
<feature type="transmembrane region" description="Helical" evidence="7">
    <location>
        <begin position="316"/>
        <end position="335"/>
    </location>
</feature>
<dbReference type="STRING" id="1464122.SAMN05421737_105184"/>
<dbReference type="GO" id="GO:0005345">
    <property type="term" value="F:purine nucleobase transmembrane transporter activity"/>
    <property type="evidence" value="ECO:0007669"/>
    <property type="project" value="TreeGrafter"/>
</dbReference>
<dbReference type="InterPro" id="IPR006043">
    <property type="entry name" value="NCS2"/>
</dbReference>
<feature type="transmembrane region" description="Helical" evidence="7">
    <location>
        <begin position="242"/>
        <end position="267"/>
    </location>
</feature>
<dbReference type="EMBL" id="FMYM01000005">
    <property type="protein sequence ID" value="SDC10754.1"/>
    <property type="molecule type" value="Genomic_DNA"/>
</dbReference>
<proteinExistence type="inferred from homology"/>
<evidence type="ECO:0000256" key="7">
    <source>
        <dbReference type="SAM" id="Phobius"/>
    </source>
</evidence>
<reference evidence="9" key="1">
    <citation type="submission" date="2016-09" db="EMBL/GenBank/DDBJ databases">
        <authorList>
            <person name="Varghese N."/>
            <person name="Submissions S."/>
        </authorList>
    </citation>
    <scope>NUCLEOTIDE SEQUENCE [LARGE SCALE GENOMIC DNA]</scope>
    <source>
        <strain evidence="9">25nlg</strain>
    </source>
</reference>
<evidence type="ECO:0000256" key="5">
    <source>
        <dbReference type="ARBA" id="ARBA00022989"/>
    </source>
</evidence>
<feature type="transmembrane region" description="Helical" evidence="7">
    <location>
        <begin position="279"/>
        <end position="296"/>
    </location>
</feature>
<feature type="transmembrane region" description="Helical" evidence="7">
    <location>
        <begin position="197"/>
        <end position="222"/>
    </location>
</feature>
<accession>A0A1G6IW92</accession>
<evidence type="ECO:0000256" key="6">
    <source>
        <dbReference type="ARBA" id="ARBA00023136"/>
    </source>
</evidence>
<evidence type="ECO:0000313" key="8">
    <source>
        <dbReference type="EMBL" id="SDC10754.1"/>
    </source>
</evidence>
<dbReference type="PANTHER" id="PTHR43337">
    <property type="entry name" value="XANTHINE/URACIL PERMEASE C887.17-RELATED"/>
    <property type="match status" value="1"/>
</dbReference>
<keyword evidence="6 7" id="KW-0472">Membrane</keyword>
<dbReference type="InterPro" id="IPR045018">
    <property type="entry name" value="Azg-like"/>
</dbReference>
<comment type="subcellular location">
    <subcellularLocation>
        <location evidence="1">Membrane</location>
        <topology evidence="1">Multi-pass membrane protein</topology>
    </subcellularLocation>
</comment>
<feature type="transmembrane region" description="Helical" evidence="7">
    <location>
        <begin position="342"/>
        <end position="360"/>
    </location>
</feature>
<evidence type="ECO:0000313" key="9">
    <source>
        <dbReference type="Proteomes" id="UP000242662"/>
    </source>
</evidence>
<organism evidence="8 9">
    <name type="scientific">Shouchella lonarensis</name>
    <dbReference type="NCBI Taxonomy" id="1464122"/>
    <lineage>
        <taxon>Bacteria</taxon>
        <taxon>Bacillati</taxon>
        <taxon>Bacillota</taxon>
        <taxon>Bacilli</taxon>
        <taxon>Bacillales</taxon>
        <taxon>Bacillaceae</taxon>
        <taxon>Shouchella</taxon>
    </lineage>
</organism>
<keyword evidence="5 7" id="KW-1133">Transmembrane helix</keyword>
<name>A0A1G6IW92_9BACI</name>
<feature type="transmembrane region" description="Helical" evidence="7">
    <location>
        <begin position="50"/>
        <end position="71"/>
    </location>
</feature>
<dbReference type="Pfam" id="PF00860">
    <property type="entry name" value="Xan_ur_permease"/>
    <property type="match status" value="1"/>
</dbReference>
<feature type="transmembrane region" description="Helical" evidence="7">
    <location>
        <begin position="78"/>
        <end position="97"/>
    </location>
</feature>
<feature type="transmembrane region" description="Helical" evidence="7">
    <location>
        <begin position="21"/>
        <end position="44"/>
    </location>
</feature>
<dbReference type="GO" id="GO:0005886">
    <property type="term" value="C:plasma membrane"/>
    <property type="evidence" value="ECO:0007669"/>
    <property type="project" value="TreeGrafter"/>
</dbReference>
<keyword evidence="9" id="KW-1185">Reference proteome</keyword>
<dbReference type="Proteomes" id="UP000242662">
    <property type="component" value="Unassembled WGS sequence"/>
</dbReference>
<evidence type="ECO:0000256" key="1">
    <source>
        <dbReference type="ARBA" id="ARBA00004141"/>
    </source>
</evidence>